<evidence type="ECO:0008006" key="3">
    <source>
        <dbReference type="Google" id="ProtNLM"/>
    </source>
</evidence>
<dbReference type="Pfam" id="PF13385">
    <property type="entry name" value="Laminin_G_3"/>
    <property type="match status" value="2"/>
</dbReference>
<dbReference type="AlphaFoldDB" id="A0A086PEP9"/>
<dbReference type="InterPro" id="IPR013320">
    <property type="entry name" value="ConA-like_dom_sf"/>
</dbReference>
<dbReference type="Gene3D" id="2.60.120.200">
    <property type="match status" value="2"/>
</dbReference>
<protein>
    <recommendedName>
        <fullName evidence="3">LamG domain-containing protein</fullName>
    </recommendedName>
</protein>
<name>A0A086PEP9_SPHHM</name>
<gene>
    <name evidence="1" type="ORF">BV98_000116</name>
</gene>
<comment type="caution">
    <text evidence="1">The sequence shown here is derived from an EMBL/GenBank/DDBJ whole genome shotgun (WGS) entry which is preliminary data.</text>
</comment>
<organism evidence="1 2">
    <name type="scientific">Sphingobium herbicidovorans (strain ATCC 700291 / DSM 11019 / CCUG 56400 / KCTC 2939 / LMG 18315 / NBRC 16415 / MH)</name>
    <name type="common">Sphingomonas herbicidovorans</name>
    <dbReference type="NCBI Taxonomy" id="1219045"/>
    <lineage>
        <taxon>Bacteria</taxon>
        <taxon>Pseudomonadati</taxon>
        <taxon>Pseudomonadota</taxon>
        <taxon>Alphaproteobacteria</taxon>
        <taxon>Sphingomonadales</taxon>
        <taxon>Sphingomonadaceae</taxon>
        <taxon>Sphingobium</taxon>
    </lineage>
</organism>
<dbReference type="PATRIC" id="fig|1219045.3.peg.120"/>
<evidence type="ECO:0000313" key="1">
    <source>
        <dbReference type="EMBL" id="KFG91867.1"/>
    </source>
</evidence>
<dbReference type="eggNOG" id="COG3209">
    <property type="taxonomic scope" value="Bacteria"/>
</dbReference>
<dbReference type="Proteomes" id="UP000024284">
    <property type="component" value="Unassembled WGS sequence"/>
</dbReference>
<dbReference type="SUPFAM" id="SSF49899">
    <property type="entry name" value="Concanavalin A-like lectins/glucanases"/>
    <property type="match status" value="2"/>
</dbReference>
<reference evidence="1" key="1">
    <citation type="submission" date="2014-08" db="EMBL/GenBank/DDBJ databases">
        <title>Draft genome sequences of Sphingobium herbicidovorans.</title>
        <authorList>
            <person name="Gan H.M."/>
            <person name="Gan H.Y."/>
            <person name="Savka M.A."/>
        </authorList>
    </citation>
    <scope>NUCLEOTIDE SEQUENCE [LARGE SCALE GENOMIC DNA]</scope>
    <source>
        <strain evidence="1">NBRC 16415</strain>
    </source>
</reference>
<dbReference type="OrthoDB" id="6305173at2"/>
<sequence>MIPLMMIGTGLSRRRTSTSLTAPSPVVVTDDPYAYNNSLMMTFSGSNGSTSFTDASRWAHGSITANGNAQIQSNKLELDGTGDFVLVPRNTGDSFDFTPTSEFTCEVFGLEIDSTSTRQFICGFDNHQSINGARDWRLIYDGTTGELMVEVVPSGLNAGTVYQAKVSWTPAAATAYDIAWSWDGANIRLYVDGVFKAKVANTLRSSVPSTVQNFRIGSQRYLGTDNEFLDGRIAAIRLTRGKARMTSETVYTRHALPLATSGTTSDPYFQYTRLVLYGEGADGNQSFRDHSASDRPLTAQGAVENDTGVDVNGTPSIKLGSNADYIRGDYDPSLLLAGLDFCMEAFVKCTDSANWNILLGRRNTSNNFYFGINAGKFRWDFFNGSSAVGTVTGATTLSTNTVYHLCAIRTISDNKLYLFVDGALDGSAIYSGARTENSEHLGIGHDWGGSTRYFRGAANWARITIGHSRYSTSGFTPPSVPYLLA</sequence>
<dbReference type="EMBL" id="JFZA02000001">
    <property type="protein sequence ID" value="KFG91867.1"/>
    <property type="molecule type" value="Genomic_DNA"/>
</dbReference>
<accession>A0A086PEP9</accession>
<dbReference type="RefSeq" id="WP_081570282.1">
    <property type="nucleotide sequence ID" value="NZ_JFZA02000001.1"/>
</dbReference>
<dbReference type="STRING" id="76947.GCA_002080435_00904"/>
<proteinExistence type="predicted"/>
<keyword evidence="2" id="KW-1185">Reference proteome</keyword>
<evidence type="ECO:0000313" key="2">
    <source>
        <dbReference type="Proteomes" id="UP000024284"/>
    </source>
</evidence>